<organism evidence="2 3">
    <name type="scientific">Paramormyrops kingsleyae</name>
    <dbReference type="NCBI Taxonomy" id="1676925"/>
    <lineage>
        <taxon>Eukaryota</taxon>
        <taxon>Metazoa</taxon>
        <taxon>Chordata</taxon>
        <taxon>Craniata</taxon>
        <taxon>Vertebrata</taxon>
        <taxon>Euteleostomi</taxon>
        <taxon>Actinopterygii</taxon>
        <taxon>Neopterygii</taxon>
        <taxon>Teleostei</taxon>
        <taxon>Osteoglossocephala</taxon>
        <taxon>Osteoglossomorpha</taxon>
        <taxon>Osteoglossiformes</taxon>
        <taxon>Mormyridae</taxon>
        <taxon>Paramormyrops</taxon>
    </lineage>
</organism>
<proteinExistence type="predicted"/>
<dbReference type="KEGG" id="pki:111856568"/>
<dbReference type="GeneID" id="111856568"/>
<feature type="compositionally biased region" description="Acidic residues" evidence="1">
    <location>
        <begin position="318"/>
        <end position="330"/>
    </location>
</feature>
<feature type="compositionally biased region" description="Basic and acidic residues" evidence="1">
    <location>
        <begin position="331"/>
        <end position="341"/>
    </location>
</feature>
<keyword evidence="3" id="KW-1185">Reference proteome</keyword>
<dbReference type="AlphaFoldDB" id="A0A3B3Q385"/>
<evidence type="ECO:0000313" key="2">
    <source>
        <dbReference type="Ensembl" id="ENSPKIP00000000264.1"/>
    </source>
</evidence>
<dbReference type="Proteomes" id="UP000261540">
    <property type="component" value="Unplaced"/>
</dbReference>
<dbReference type="RefSeq" id="XP_023692411.1">
    <property type="nucleotide sequence ID" value="XM_023836643.2"/>
</dbReference>
<dbReference type="InterPro" id="IPR032675">
    <property type="entry name" value="LRR_dom_sf"/>
</dbReference>
<dbReference type="STRING" id="1676925.ENSPKIP00000000264"/>
<feature type="region of interest" description="Disordered" evidence="1">
    <location>
        <begin position="301"/>
        <end position="341"/>
    </location>
</feature>
<feature type="compositionally biased region" description="Basic and acidic residues" evidence="1">
    <location>
        <begin position="301"/>
        <end position="317"/>
    </location>
</feature>
<dbReference type="OrthoDB" id="16120at2759"/>
<evidence type="ECO:0000313" key="3">
    <source>
        <dbReference type="Proteomes" id="UP000261540"/>
    </source>
</evidence>
<reference evidence="2" key="2">
    <citation type="submission" date="2025-09" db="UniProtKB">
        <authorList>
            <consortium name="Ensembl"/>
        </authorList>
    </citation>
    <scope>IDENTIFICATION</scope>
</reference>
<name>A0A3B3Q385_9TELE</name>
<dbReference type="GeneTree" id="ENSGT00610000087464"/>
<accession>A0A3B3Q385</accession>
<dbReference type="RefSeq" id="XP_072562147.1">
    <property type="nucleotide sequence ID" value="XM_072706046.1"/>
</dbReference>
<evidence type="ECO:0000256" key="1">
    <source>
        <dbReference type="SAM" id="MobiDB-lite"/>
    </source>
</evidence>
<dbReference type="Ensembl" id="ENSPKIT00000024153.1">
    <property type="protein sequence ID" value="ENSPKIP00000000264.1"/>
    <property type="gene ID" value="ENSPKIG00000019011.1"/>
</dbReference>
<dbReference type="Gene3D" id="3.80.10.10">
    <property type="entry name" value="Ribonuclease Inhibitor"/>
    <property type="match status" value="2"/>
</dbReference>
<protein>
    <submittedName>
        <fullName evidence="2">Si:ch211-214j8.12</fullName>
    </submittedName>
</protein>
<sequence>MPLFRRPEACLVKKGAKTKRKSQQGKRENDGDCSSLIRLCLWSLVENMKDVWTKDYAKMYMDQYSFRYIIGPFNILPGHLVEELLFLLSSHRLMTRPALHLLLVPQVKSLSLSACSSLVTPHICQLIGIRCQALLSLDLSGAQHLSALVLSELLGHLTRLHSLCLAGTQCDGSVLQIVGSNCRELRQLDVSGCYQLTPIGLLSLVHPPASHTRLPLRSLVASDIGFAKGDDERVAVAVFLLLTLPCLVKTALDGLGDAFDVIESQDFADLEAFCSLNGMPNLKELWDERIQIQGKLTEEKETKNEGLLDEGMERWLSESEEPDGDDESENGSEHEEADGGKVKVQEKILLHCDRQEEVKDIGRTEGQTRYAKSVLQDHLTLPLREAQGISCRNMRALGRLCPDLCALSLDCDNSELGQLAVALERWTHELLSLSLHFAGILTEILPAIQTVGATLHHLHLEGVKISDDASFLQLLCLCTKLRTLAIHTESPILNEDEEEDEEDEEQGIQALPCLSQLRFLSVKFFIDHSKKKPLMCWRSLKWVLLGLLRGSPLLEKVTLFAIPCSINSVFQMLLETHHLPPATDRIPPLCQLRYLSLAYCDVSMETATRLVTLDSCLSTLDLSGCWAVSADIIEQLQWNTSRRKHSLKIVWT</sequence>
<dbReference type="SUPFAM" id="SSF52058">
    <property type="entry name" value="L domain-like"/>
    <property type="match status" value="1"/>
</dbReference>
<reference evidence="2" key="1">
    <citation type="submission" date="2025-08" db="UniProtKB">
        <authorList>
            <consortium name="Ensembl"/>
        </authorList>
    </citation>
    <scope>IDENTIFICATION</scope>
</reference>